<dbReference type="SUPFAM" id="SSF63825">
    <property type="entry name" value="YWTD domain"/>
    <property type="match status" value="1"/>
</dbReference>
<dbReference type="AlphaFoldDB" id="A0A7D7LPG6"/>
<reference evidence="2" key="1">
    <citation type="submission" date="2020-07" db="EMBL/GenBank/DDBJ databases">
        <title>Chryseobacterium sp. CX-624.</title>
        <authorList>
            <person name="Yang C."/>
        </authorList>
    </citation>
    <scope>NUCLEOTIDE SEQUENCE</scope>
    <source>
        <strain evidence="2">CX-624</strain>
    </source>
</reference>
<dbReference type="InterPro" id="IPR015943">
    <property type="entry name" value="WD40/YVTN_repeat-like_dom_sf"/>
</dbReference>
<evidence type="ECO:0000313" key="4">
    <source>
        <dbReference type="Proteomes" id="UP000539710"/>
    </source>
</evidence>
<dbReference type="Proteomes" id="UP000515349">
    <property type="component" value="Chromosome"/>
</dbReference>
<proteinExistence type="predicted"/>
<dbReference type="Proteomes" id="UP000539710">
    <property type="component" value="Unassembled WGS sequence"/>
</dbReference>
<evidence type="ECO:0000313" key="3">
    <source>
        <dbReference type="Proteomes" id="UP000515349"/>
    </source>
</evidence>
<dbReference type="EMBL" id="JACEUX010000001">
    <property type="protein sequence ID" value="MBA5246288.1"/>
    <property type="molecule type" value="Genomic_DNA"/>
</dbReference>
<accession>A0A7D7LPG6</accession>
<evidence type="ECO:0000313" key="2">
    <source>
        <dbReference type="EMBL" id="QMS98340.1"/>
    </source>
</evidence>
<reference evidence="4" key="3">
    <citation type="submission" date="2020-07" db="EMBL/GenBank/DDBJ databases">
        <title>Flavobacterium sp. xlx-214.</title>
        <authorList>
            <person name="Yang C."/>
        </authorList>
    </citation>
    <scope>NUCLEOTIDE SEQUENCE [LARGE SCALE GENOMIC DNA]</scope>
    <source>
        <strain evidence="4">CX-624</strain>
    </source>
</reference>
<dbReference type="RefSeq" id="WP_181886374.1">
    <property type="nucleotide sequence ID" value="NZ_CP059472.1"/>
</dbReference>
<dbReference type="EMBL" id="CP059472">
    <property type="protein sequence ID" value="QMS98340.1"/>
    <property type="molecule type" value="Genomic_DNA"/>
</dbReference>
<protein>
    <submittedName>
        <fullName evidence="2">Uncharacterized protein</fullName>
    </submittedName>
</protein>
<reference evidence="3" key="2">
    <citation type="submission" date="2020-07" db="EMBL/GenBank/DDBJ databases">
        <title>Chryseobacterium sp.cx-624.</title>
        <authorList>
            <person name="Yang C."/>
        </authorList>
    </citation>
    <scope>NUCLEOTIDE SEQUENCE [LARGE SCALE GENOMIC DNA]</scope>
    <source>
        <strain evidence="3">cx-624</strain>
    </source>
</reference>
<keyword evidence="4" id="KW-1185">Reference proteome</keyword>
<gene>
    <name evidence="2" type="ORF">H1R16_11660</name>
    <name evidence="1" type="ORF">H2507_03805</name>
</gene>
<dbReference type="KEGG" id="cbau:H1R16_11660"/>
<dbReference type="Gene3D" id="2.130.10.10">
    <property type="entry name" value="YVTN repeat-like/Quinoprotein amine dehydrogenase"/>
    <property type="match status" value="1"/>
</dbReference>
<organism evidence="2 3">
    <name type="scientific">Marnyiella aurantia</name>
    <dbReference type="NCBI Taxonomy" id="2758037"/>
    <lineage>
        <taxon>Bacteria</taxon>
        <taxon>Pseudomonadati</taxon>
        <taxon>Bacteroidota</taxon>
        <taxon>Flavobacteriia</taxon>
        <taxon>Flavobacteriales</taxon>
        <taxon>Weeksellaceae</taxon>
        <taxon>Marnyiella</taxon>
    </lineage>
</organism>
<evidence type="ECO:0000313" key="1">
    <source>
        <dbReference type="EMBL" id="MBA5246288.1"/>
    </source>
</evidence>
<reference evidence="1" key="4">
    <citation type="submission" date="2020-07" db="EMBL/GenBank/DDBJ databases">
        <authorList>
            <person name="Yang C."/>
        </authorList>
    </citation>
    <scope>NUCLEOTIDE SEQUENCE</scope>
    <source>
        <strain evidence="1">Cx-624</strain>
    </source>
</reference>
<name>A0A7D7LPG6_9FLAO</name>
<sequence>MDTLHLRETKELFADDYGNIYLYQNKDFSLTKYDSLGIQKGRLMLTLPFRIQSVQNPLNIPTFSENAQVLRFYDQNLNEIQTVDLRNHFGYIRAAYAEDQQFVWLLDDSTKRLIRYNFRENKTAQNIPLNIEYETVRDFLVFNSLIYIVTDNHLAVYNFKSEKLVELPFQNGKRLRRENDRIYIIADNAVWLYNEGQTVRIFSDPTAAIVDKNSTRYFVIKGNNLYLYPVKN</sequence>